<feature type="transmembrane region" description="Helical" evidence="8">
    <location>
        <begin position="434"/>
        <end position="454"/>
    </location>
</feature>
<feature type="transmembrane region" description="Helical" evidence="8">
    <location>
        <begin position="168"/>
        <end position="184"/>
    </location>
</feature>
<keyword evidence="11" id="KW-1185">Reference proteome</keyword>
<feature type="transmembrane region" description="Helical" evidence="8">
    <location>
        <begin position="347"/>
        <end position="366"/>
    </location>
</feature>
<dbReference type="Pfam" id="PF13231">
    <property type="entry name" value="PMT_2"/>
    <property type="match status" value="1"/>
</dbReference>
<feature type="transmembrane region" description="Helical" evidence="8">
    <location>
        <begin position="196"/>
        <end position="227"/>
    </location>
</feature>
<evidence type="ECO:0000256" key="3">
    <source>
        <dbReference type="ARBA" id="ARBA00022676"/>
    </source>
</evidence>
<evidence type="ECO:0000256" key="8">
    <source>
        <dbReference type="SAM" id="Phobius"/>
    </source>
</evidence>
<dbReference type="PANTHER" id="PTHR33908">
    <property type="entry name" value="MANNOSYLTRANSFERASE YKCB-RELATED"/>
    <property type="match status" value="1"/>
</dbReference>
<evidence type="ECO:0000256" key="6">
    <source>
        <dbReference type="ARBA" id="ARBA00022989"/>
    </source>
</evidence>
<dbReference type="PANTHER" id="PTHR33908:SF3">
    <property type="entry name" value="UNDECAPRENYL PHOSPHATE-ALPHA-4-AMINO-4-DEOXY-L-ARABINOSE ARABINOSYL TRANSFERASE"/>
    <property type="match status" value="1"/>
</dbReference>
<evidence type="ECO:0000256" key="4">
    <source>
        <dbReference type="ARBA" id="ARBA00022679"/>
    </source>
</evidence>
<evidence type="ECO:0000256" key="5">
    <source>
        <dbReference type="ARBA" id="ARBA00022692"/>
    </source>
</evidence>
<proteinExistence type="predicted"/>
<reference evidence="10" key="1">
    <citation type="submission" date="2021-05" db="EMBL/GenBank/DDBJ databases">
        <authorList>
            <person name="Sun Q."/>
            <person name="Inoue M."/>
        </authorList>
    </citation>
    <scope>NUCLEOTIDE SEQUENCE</scope>
    <source>
        <strain evidence="10">VKM B-3255</strain>
    </source>
</reference>
<organism evidence="10 11">
    <name type="scientific">Ancylobacter radicis</name>
    <dbReference type="NCBI Taxonomy" id="2836179"/>
    <lineage>
        <taxon>Bacteria</taxon>
        <taxon>Pseudomonadati</taxon>
        <taxon>Pseudomonadota</taxon>
        <taxon>Alphaproteobacteria</taxon>
        <taxon>Hyphomicrobiales</taxon>
        <taxon>Xanthobacteraceae</taxon>
        <taxon>Ancylobacter</taxon>
    </lineage>
</organism>
<keyword evidence="2" id="KW-1003">Cell membrane</keyword>
<dbReference type="Proteomes" id="UP001166585">
    <property type="component" value="Unassembled WGS sequence"/>
</dbReference>
<dbReference type="InterPro" id="IPR050297">
    <property type="entry name" value="LipidA_mod_glycosyltrf_83"/>
</dbReference>
<sequence>MREADHANGAGGMVERAVETRGGGLAIPARWRLPLLVLFLLACFLPGLFTIPVVDRDEARFAQASRQMLASGDYVVPRLGEETRFKKPIGIYWLQSATARALGYGGEAPVWVLRLPSLAGAILAVLGTLAIGRHLFGEEAGYIAAALLGASLILTVEARLAKTDAMQLACAVGVQLVLARAYLARKGEPLGLAPVLLFWGALGLAILIKGPIVPLLAGLTIAALVIADRRAGWLTTLRPAIGVPVTALIVLPWLIAIYLQAGTDFFHEAVGNDLLGKVATGQESHGAPPGAHLAAFFIAFWPGAALAAGAAPWVWTQRRRPSVRFCLAWAIPFWIVFELVATKLPHYTLPAYPALALLAGAGLWGLRHSPSPLWARLLAGGAALGGAIGAFAGPGLLYMTEQRLDPVALALAVLIAGLGAFGFIRALRGGPLKALPALLMQAAAVALMAFGVVVPQIDSAFLGPRLAAALTRAPCPAPRVMVAGFDEASVLFHLGAATRLGNGAQAADFLAATPGCRAVFVSSRQQDTFTARAAELGAAPVALTTVTGINTAIMRRLSLTLYVSTGTPPDGPTP</sequence>
<comment type="caution">
    <text evidence="10">The sequence shown here is derived from an EMBL/GenBank/DDBJ whole genome shotgun (WGS) entry which is preliminary data.</text>
</comment>
<keyword evidence="7 8" id="KW-0472">Membrane</keyword>
<feature type="transmembrane region" description="Helical" evidence="8">
    <location>
        <begin position="322"/>
        <end position="341"/>
    </location>
</feature>
<feature type="transmembrane region" description="Helical" evidence="8">
    <location>
        <begin position="33"/>
        <end position="54"/>
    </location>
</feature>
<keyword evidence="3" id="KW-0328">Glycosyltransferase</keyword>
<gene>
    <name evidence="10" type="ORF">KIP89_19100</name>
</gene>
<keyword evidence="5 8" id="KW-0812">Transmembrane</keyword>
<name>A0ABS5REG7_9HYPH</name>
<feature type="transmembrane region" description="Helical" evidence="8">
    <location>
        <begin position="142"/>
        <end position="161"/>
    </location>
</feature>
<feature type="transmembrane region" description="Helical" evidence="8">
    <location>
        <begin position="407"/>
        <end position="427"/>
    </location>
</feature>
<evidence type="ECO:0000313" key="11">
    <source>
        <dbReference type="Proteomes" id="UP001166585"/>
    </source>
</evidence>
<keyword evidence="4" id="KW-0808">Transferase</keyword>
<feature type="transmembrane region" description="Helical" evidence="8">
    <location>
        <begin position="373"/>
        <end position="395"/>
    </location>
</feature>
<dbReference type="RefSeq" id="WP_213757183.1">
    <property type="nucleotide sequence ID" value="NZ_JAHCQH010000023.1"/>
</dbReference>
<accession>A0ABS5REG7</accession>
<evidence type="ECO:0000256" key="7">
    <source>
        <dbReference type="ARBA" id="ARBA00023136"/>
    </source>
</evidence>
<feature type="domain" description="Glycosyltransferase RgtA/B/C/D-like" evidence="9">
    <location>
        <begin position="86"/>
        <end position="255"/>
    </location>
</feature>
<feature type="transmembrane region" description="Helical" evidence="8">
    <location>
        <begin position="118"/>
        <end position="136"/>
    </location>
</feature>
<keyword evidence="6 8" id="KW-1133">Transmembrane helix</keyword>
<feature type="transmembrane region" description="Helical" evidence="8">
    <location>
        <begin position="239"/>
        <end position="259"/>
    </location>
</feature>
<dbReference type="InterPro" id="IPR038731">
    <property type="entry name" value="RgtA/B/C-like"/>
</dbReference>
<dbReference type="EMBL" id="JAHCQH010000023">
    <property type="protein sequence ID" value="MBS9479219.1"/>
    <property type="molecule type" value="Genomic_DNA"/>
</dbReference>
<evidence type="ECO:0000256" key="1">
    <source>
        <dbReference type="ARBA" id="ARBA00004651"/>
    </source>
</evidence>
<feature type="transmembrane region" description="Helical" evidence="8">
    <location>
        <begin position="293"/>
        <end position="315"/>
    </location>
</feature>
<evidence type="ECO:0000313" key="10">
    <source>
        <dbReference type="EMBL" id="MBS9479219.1"/>
    </source>
</evidence>
<evidence type="ECO:0000256" key="2">
    <source>
        <dbReference type="ARBA" id="ARBA00022475"/>
    </source>
</evidence>
<comment type="subcellular location">
    <subcellularLocation>
        <location evidence="1">Cell membrane</location>
        <topology evidence="1">Multi-pass membrane protein</topology>
    </subcellularLocation>
</comment>
<protein>
    <submittedName>
        <fullName evidence="10">Glycosyltransferase family 39 protein</fullName>
    </submittedName>
</protein>
<evidence type="ECO:0000259" key="9">
    <source>
        <dbReference type="Pfam" id="PF13231"/>
    </source>
</evidence>